<gene>
    <name evidence="8 9" type="primary">panC</name>
    <name evidence="9" type="ORF">TUM19329_31260</name>
</gene>
<feature type="binding site" evidence="8">
    <location>
        <position position="175"/>
    </location>
    <ligand>
        <name>ATP</name>
        <dbReference type="ChEBI" id="CHEBI:30616"/>
    </ligand>
</feature>
<dbReference type="InterPro" id="IPR014729">
    <property type="entry name" value="Rossmann-like_a/b/a_fold"/>
</dbReference>
<name>A0A6F8T7V8_9GAMM</name>
<evidence type="ECO:0000256" key="8">
    <source>
        <dbReference type="HAMAP-Rule" id="MF_00158"/>
    </source>
</evidence>
<dbReference type="InterPro" id="IPR042176">
    <property type="entry name" value="Pantoate_ligase_C"/>
</dbReference>
<dbReference type="PANTHER" id="PTHR21299:SF1">
    <property type="entry name" value="PANTOATE--BETA-ALANINE LIGASE"/>
    <property type="match status" value="1"/>
</dbReference>
<evidence type="ECO:0000256" key="7">
    <source>
        <dbReference type="ARBA" id="ARBA00048258"/>
    </source>
</evidence>
<evidence type="ECO:0000256" key="1">
    <source>
        <dbReference type="ARBA" id="ARBA00004990"/>
    </source>
</evidence>
<feature type="active site" description="Proton donor" evidence="8">
    <location>
        <position position="36"/>
    </location>
</feature>
<evidence type="ECO:0000313" key="9">
    <source>
        <dbReference type="EMBL" id="BCA96765.1"/>
    </source>
</evidence>
<comment type="similarity">
    <text evidence="2 8">Belongs to the pantothenate synthetase family.</text>
</comment>
<feature type="binding site" evidence="8">
    <location>
        <begin position="146"/>
        <end position="149"/>
    </location>
    <ligand>
        <name>ATP</name>
        <dbReference type="ChEBI" id="CHEBI:30616"/>
    </ligand>
</feature>
<dbReference type="EMBL" id="AP022839">
    <property type="protein sequence ID" value="BCA96765.1"/>
    <property type="molecule type" value="Genomic_DNA"/>
</dbReference>
<comment type="pathway">
    <text evidence="1 8">Cofactor biosynthesis; (R)-pantothenate biosynthesis; (R)-pantothenate from (R)-pantoate and beta-alanine: step 1/1.</text>
</comment>
<comment type="function">
    <text evidence="8">Catalyzes the condensation of pantoate with beta-alanine in an ATP-dependent reaction via a pantoyl-adenylate intermediate.</text>
</comment>
<organism evidence="9 10">
    <name type="scientific">Legionella antarctica</name>
    <dbReference type="NCBI Taxonomy" id="2708020"/>
    <lineage>
        <taxon>Bacteria</taxon>
        <taxon>Pseudomonadati</taxon>
        <taxon>Pseudomonadota</taxon>
        <taxon>Gammaproteobacteria</taxon>
        <taxon>Legionellales</taxon>
        <taxon>Legionellaceae</taxon>
        <taxon>Legionella</taxon>
    </lineage>
</organism>
<keyword evidence="5 8" id="KW-0547">Nucleotide-binding</keyword>
<dbReference type="SUPFAM" id="SSF52374">
    <property type="entry name" value="Nucleotidylyl transferase"/>
    <property type="match status" value="1"/>
</dbReference>
<comment type="catalytic activity">
    <reaction evidence="7 8">
        <text>(R)-pantoate + beta-alanine + ATP = (R)-pantothenate + AMP + diphosphate + H(+)</text>
        <dbReference type="Rhea" id="RHEA:10912"/>
        <dbReference type="ChEBI" id="CHEBI:15378"/>
        <dbReference type="ChEBI" id="CHEBI:15980"/>
        <dbReference type="ChEBI" id="CHEBI:29032"/>
        <dbReference type="ChEBI" id="CHEBI:30616"/>
        <dbReference type="ChEBI" id="CHEBI:33019"/>
        <dbReference type="ChEBI" id="CHEBI:57966"/>
        <dbReference type="ChEBI" id="CHEBI:456215"/>
        <dbReference type="EC" id="6.3.2.1"/>
    </reaction>
</comment>
<evidence type="ECO:0000256" key="3">
    <source>
        <dbReference type="ARBA" id="ARBA00022598"/>
    </source>
</evidence>
<protein>
    <recommendedName>
        <fullName evidence="8">Pantothenate synthetase</fullName>
        <shortName evidence="8">PS</shortName>
        <ecNumber evidence="8">6.3.2.1</ecNumber>
    </recommendedName>
    <alternativeName>
        <fullName evidence="8">Pantoate--beta-alanine ligase</fullName>
    </alternativeName>
    <alternativeName>
        <fullName evidence="8">Pantoate-activating enzyme</fullName>
    </alternativeName>
</protein>
<dbReference type="KEGG" id="lant:TUM19329_31260"/>
<keyword evidence="3 8" id="KW-0436">Ligase</keyword>
<dbReference type="Gene3D" id="3.40.50.620">
    <property type="entry name" value="HUPs"/>
    <property type="match status" value="1"/>
</dbReference>
<comment type="subunit">
    <text evidence="8">Homodimer.</text>
</comment>
<evidence type="ECO:0000256" key="5">
    <source>
        <dbReference type="ARBA" id="ARBA00022741"/>
    </source>
</evidence>
<dbReference type="Pfam" id="PF02569">
    <property type="entry name" value="Pantoate_ligase"/>
    <property type="match status" value="1"/>
</dbReference>
<dbReference type="Proteomes" id="UP000502894">
    <property type="component" value="Chromosome"/>
</dbReference>
<dbReference type="Gene3D" id="3.30.1300.10">
    <property type="entry name" value="Pantoate-beta-alanine ligase, C-terminal domain"/>
    <property type="match status" value="1"/>
</dbReference>
<keyword evidence="10" id="KW-1185">Reference proteome</keyword>
<dbReference type="GO" id="GO:0015940">
    <property type="term" value="P:pantothenate biosynthetic process"/>
    <property type="evidence" value="ECO:0007669"/>
    <property type="project" value="UniProtKB-UniRule"/>
</dbReference>
<feature type="binding site" evidence="8">
    <location>
        <position position="152"/>
    </location>
    <ligand>
        <name>(R)-pantoate</name>
        <dbReference type="ChEBI" id="CHEBI:15980"/>
    </ligand>
</feature>
<accession>A0A6F8T7V8</accession>
<comment type="subcellular location">
    <subcellularLocation>
        <location evidence="8">Cytoplasm</location>
    </subcellularLocation>
</comment>
<feature type="binding site" evidence="8">
    <location>
        <begin position="29"/>
        <end position="36"/>
    </location>
    <ligand>
        <name>ATP</name>
        <dbReference type="ChEBI" id="CHEBI:30616"/>
    </ligand>
</feature>
<feature type="binding site" evidence="8">
    <location>
        <begin position="183"/>
        <end position="186"/>
    </location>
    <ligand>
        <name>ATP</name>
        <dbReference type="ChEBI" id="CHEBI:30616"/>
    </ligand>
</feature>
<keyword evidence="6 8" id="KW-0067">ATP-binding</keyword>
<comment type="miscellaneous">
    <text evidence="8">The reaction proceeds by a bi uni uni bi ping pong mechanism.</text>
</comment>
<dbReference type="InterPro" id="IPR003721">
    <property type="entry name" value="Pantoate_ligase"/>
</dbReference>
<feature type="binding site" evidence="8">
    <location>
        <position position="60"/>
    </location>
    <ligand>
        <name>beta-alanine</name>
        <dbReference type="ChEBI" id="CHEBI:57966"/>
    </ligand>
</feature>
<reference evidence="9" key="1">
    <citation type="journal article" date="2020" name="Microbiol. Resour. Announc.">
        <title>Complete Genome Sequence of Novel Psychrotolerant Legionella Strain TUM19329, Isolated from Antarctic Lake Sediment.</title>
        <authorList>
            <person name="Shimada S."/>
            <person name="Nakai R."/>
            <person name="Aoki K."/>
            <person name="Shimoeda N."/>
            <person name="Ohno G."/>
            <person name="Miyazaki Y."/>
            <person name="Kudoh S."/>
            <person name="Imura S."/>
            <person name="Watanabe K."/>
            <person name="Ishii Y."/>
            <person name="Tateda K."/>
        </authorList>
    </citation>
    <scope>NUCLEOTIDE SEQUENCE [LARGE SCALE GENOMIC DNA]</scope>
    <source>
        <strain evidence="9">TUM19329</strain>
    </source>
</reference>
<dbReference type="EC" id="6.3.2.1" evidence="8"/>
<dbReference type="NCBIfam" id="TIGR00018">
    <property type="entry name" value="panC"/>
    <property type="match status" value="1"/>
</dbReference>
<evidence type="ECO:0000256" key="4">
    <source>
        <dbReference type="ARBA" id="ARBA00022655"/>
    </source>
</evidence>
<dbReference type="HAMAP" id="MF_00158">
    <property type="entry name" value="PanC"/>
    <property type="match status" value="1"/>
</dbReference>
<dbReference type="GO" id="GO:0005524">
    <property type="term" value="F:ATP binding"/>
    <property type="evidence" value="ECO:0007669"/>
    <property type="project" value="UniProtKB-KW"/>
</dbReference>
<evidence type="ECO:0000256" key="6">
    <source>
        <dbReference type="ARBA" id="ARBA00022840"/>
    </source>
</evidence>
<keyword evidence="8" id="KW-0963">Cytoplasm</keyword>
<evidence type="ECO:0000313" key="10">
    <source>
        <dbReference type="Proteomes" id="UP000502894"/>
    </source>
</evidence>
<feature type="binding site" evidence="8">
    <location>
        <position position="60"/>
    </location>
    <ligand>
        <name>(R)-pantoate</name>
        <dbReference type="ChEBI" id="CHEBI:15980"/>
    </ligand>
</feature>
<dbReference type="PANTHER" id="PTHR21299">
    <property type="entry name" value="CYTIDYLATE KINASE/PANTOATE-BETA-ALANINE LIGASE"/>
    <property type="match status" value="1"/>
</dbReference>
<dbReference type="GO" id="GO:0005829">
    <property type="term" value="C:cytosol"/>
    <property type="evidence" value="ECO:0007669"/>
    <property type="project" value="TreeGrafter"/>
</dbReference>
<sequence>MQIISNLNDWVSLRTSLPNDRTLGFVPTMGNLHAGHASLFLASSKENNHTIASLFINPTQFNKPDDFTHYPRTQEADIELMANSGVSFCFIPTEQEIYADKYTYQIQENQLCQLMEGKYRPGHFNGVLTVVMKLLNLTRPNRAYFGEKDYQQYLLIQGMVKSLFMNIEIKACPIVRETSGLAYSSRNNRLTKEQRILANQFASIFHQNKPCAMIIEELTAAGIVVEYIEEYQNRRFAAVMIGDIRLIDNYFLQQNL</sequence>
<dbReference type="RefSeq" id="WP_173238001.1">
    <property type="nucleotide sequence ID" value="NZ_AP022839.1"/>
</dbReference>
<dbReference type="UniPathway" id="UPA00028">
    <property type="reaction ID" value="UER00005"/>
</dbReference>
<dbReference type="GO" id="GO:0004592">
    <property type="term" value="F:pantoate-beta-alanine ligase activity"/>
    <property type="evidence" value="ECO:0007669"/>
    <property type="project" value="UniProtKB-UniRule"/>
</dbReference>
<dbReference type="AlphaFoldDB" id="A0A6F8T7V8"/>
<keyword evidence="4 8" id="KW-0566">Pantothenate biosynthesis</keyword>
<proteinExistence type="inferred from homology"/>
<evidence type="ECO:0000256" key="2">
    <source>
        <dbReference type="ARBA" id="ARBA00009256"/>
    </source>
</evidence>